<evidence type="ECO:0000256" key="4">
    <source>
        <dbReference type="SAM" id="MobiDB-lite"/>
    </source>
</evidence>
<feature type="compositionally biased region" description="Low complexity" evidence="4">
    <location>
        <begin position="536"/>
        <end position="552"/>
    </location>
</feature>
<dbReference type="InterPro" id="IPR036188">
    <property type="entry name" value="FAD/NAD-bd_sf"/>
</dbReference>
<dbReference type="InterPro" id="IPR051104">
    <property type="entry name" value="FAD_monoxygenase"/>
</dbReference>
<name>A0AAD5W2N1_9AGAR</name>
<keyword evidence="3" id="KW-0560">Oxidoreductase</keyword>
<proteinExistence type="predicted"/>
<evidence type="ECO:0000256" key="3">
    <source>
        <dbReference type="ARBA" id="ARBA00023002"/>
    </source>
</evidence>
<evidence type="ECO:0000259" key="6">
    <source>
        <dbReference type="Pfam" id="PF13919"/>
    </source>
</evidence>
<gene>
    <name evidence="7" type="ORF">NP233_g51</name>
</gene>
<dbReference type="PANTHER" id="PTHR46720">
    <property type="entry name" value="HYDROXYLASE, PUTATIVE (AFU_ORTHOLOGUE AFUA_3G01460)-RELATED"/>
    <property type="match status" value="1"/>
</dbReference>
<protein>
    <recommendedName>
        <fullName evidence="9">FAD-binding domain-containing protein</fullName>
    </recommendedName>
</protein>
<dbReference type="Pfam" id="PF01494">
    <property type="entry name" value="FAD_binding_3"/>
    <property type="match status" value="1"/>
</dbReference>
<evidence type="ECO:0000313" key="8">
    <source>
        <dbReference type="Proteomes" id="UP001213000"/>
    </source>
</evidence>
<evidence type="ECO:0000256" key="2">
    <source>
        <dbReference type="ARBA" id="ARBA00022827"/>
    </source>
</evidence>
<dbReference type="Pfam" id="PF13919">
    <property type="entry name" value="ASXH"/>
    <property type="match status" value="1"/>
</dbReference>
<dbReference type="SUPFAM" id="SSF51905">
    <property type="entry name" value="FAD/NAD(P)-binding domain"/>
    <property type="match status" value="1"/>
</dbReference>
<dbReference type="Proteomes" id="UP001213000">
    <property type="component" value="Unassembled WGS sequence"/>
</dbReference>
<sequence>MSLKLRIAIVGGGIGGLTLAVAIGKLDHDKVIEIHIYEAAQELGEIGLGLTIFNRTWELLRILGCHGLVKERAFNYSRMGSNLVNSDVVFVFRKSDQEAGFTFLNLTLPGGTWSLHRSDLHQALLNGLSNNCHVHLSRRVLGYEENERAVTLRFQDETTAQFDFVVGADGIKSAIRRGFITANYPSEISSISPITSGSKGYRALISRRDLERKSPNHRALRTPMMYCGKDKHVVSYPIAKGNFVNIAAFVSHAEEEGRALDGSPVQKVTQQEVLDQFQGWEEEVMDLLKDAYVLASVITLAVQEDIDISRATEIYNTIRQPMAPNVPEIKSTCRLQLGEVPPPSLLFNPMMADRPRRSTRLPTRISTTQTDKSGTSRDGRKPSRSAGKRKAPEPVDPQTQLHNILESPKSILTTTDISELINAKNWNLLPENSQRALIALLPSTAFDIAPDARDSGPDGMVLDSSPSSRQLNLNIFHDTHFLGAAHTLQDHIFSGWFTPSHQSKLVAYLDGLRSGTLAAPWKDEVWERENPRPAVASANPAGSHSSGAASFSRTNANAGASADLKLPDLVKDGVLRVGDIVAYKRNFSQIGLTVQKDTMIQSIDPLKHTLTVLMPKNAIQSLGPSLTCLNPDDQGSEAIAVTISTPQMLETFILDTDGRVKKSQRPNGNAWKCFTVYRWRKGSTVDSTADQRGGRDIHGSLFYLRGSHYYDR</sequence>
<evidence type="ECO:0008006" key="9">
    <source>
        <dbReference type="Google" id="ProtNLM"/>
    </source>
</evidence>
<feature type="compositionally biased region" description="Polar residues" evidence="4">
    <location>
        <begin position="360"/>
        <end position="373"/>
    </location>
</feature>
<dbReference type="SUPFAM" id="SSF54373">
    <property type="entry name" value="FAD-linked reductases, C-terminal domain"/>
    <property type="match status" value="1"/>
</dbReference>
<keyword evidence="1" id="KW-0285">Flavoprotein</keyword>
<dbReference type="AlphaFoldDB" id="A0AAD5W2N1"/>
<comment type="caution">
    <text evidence="7">The sequence shown here is derived from an EMBL/GenBank/DDBJ whole genome shotgun (WGS) entry which is preliminary data.</text>
</comment>
<reference evidence="7" key="1">
    <citation type="submission" date="2022-07" db="EMBL/GenBank/DDBJ databases">
        <title>Genome Sequence of Leucocoprinus birnbaumii.</title>
        <authorList>
            <person name="Buettner E."/>
        </authorList>
    </citation>
    <scope>NUCLEOTIDE SEQUENCE</scope>
    <source>
        <strain evidence="7">VT141</strain>
    </source>
</reference>
<feature type="domain" description="ASX DEUBAD" evidence="6">
    <location>
        <begin position="395"/>
        <end position="530"/>
    </location>
</feature>
<evidence type="ECO:0000256" key="1">
    <source>
        <dbReference type="ARBA" id="ARBA00022630"/>
    </source>
</evidence>
<dbReference type="GO" id="GO:0016491">
    <property type="term" value="F:oxidoreductase activity"/>
    <property type="evidence" value="ECO:0007669"/>
    <property type="project" value="UniProtKB-KW"/>
</dbReference>
<feature type="region of interest" description="Disordered" evidence="4">
    <location>
        <begin position="529"/>
        <end position="552"/>
    </location>
</feature>
<dbReference type="PRINTS" id="PR00420">
    <property type="entry name" value="RNGMNOXGNASE"/>
</dbReference>
<feature type="domain" description="FAD-binding" evidence="5">
    <location>
        <begin position="6"/>
        <end position="177"/>
    </location>
</feature>
<feature type="region of interest" description="Disordered" evidence="4">
    <location>
        <begin position="345"/>
        <end position="401"/>
    </location>
</feature>
<keyword evidence="2" id="KW-0274">FAD</keyword>
<dbReference type="GO" id="GO:0071949">
    <property type="term" value="F:FAD binding"/>
    <property type="evidence" value="ECO:0007669"/>
    <property type="project" value="InterPro"/>
</dbReference>
<accession>A0AAD5W2N1</accession>
<dbReference type="EMBL" id="JANIEX010000001">
    <property type="protein sequence ID" value="KAJ3577001.1"/>
    <property type="molecule type" value="Genomic_DNA"/>
</dbReference>
<dbReference type="Gene3D" id="3.50.50.60">
    <property type="entry name" value="FAD/NAD(P)-binding domain"/>
    <property type="match status" value="1"/>
</dbReference>
<dbReference type="InterPro" id="IPR028020">
    <property type="entry name" value="ASX_DEUBAD_dom"/>
</dbReference>
<evidence type="ECO:0000259" key="5">
    <source>
        <dbReference type="Pfam" id="PF01494"/>
    </source>
</evidence>
<dbReference type="InterPro" id="IPR002938">
    <property type="entry name" value="FAD-bd"/>
</dbReference>
<dbReference type="GO" id="GO:0044550">
    <property type="term" value="P:secondary metabolite biosynthetic process"/>
    <property type="evidence" value="ECO:0007669"/>
    <property type="project" value="TreeGrafter"/>
</dbReference>
<keyword evidence="8" id="KW-1185">Reference proteome</keyword>
<organism evidence="7 8">
    <name type="scientific">Leucocoprinus birnbaumii</name>
    <dbReference type="NCBI Taxonomy" id="56174"/>
    <lineage>
        <taxon>Eukaryota</taxon>
        <taxon>Fungi</taxon>
        <taxon>Dikarya</taxon>
        <taxon>Basidiomycota</taxon>
        <taxon>Agaricomycotina</taxon>
        <taxon>Agaricomycetes</taxon>
        <taxon>Agaricomycetidae</taxon>
        <taxon>Agaricales</taxon>
        <taxon>Agaricineae</taxon>
        <taxon>Agaricaceae</taxon>
        <taxon>Leucocoprinus</taxon>
    </lineage>
</organism>
<dbReference type="PANTHER" id="PTHR46720:SF3">
    <property type="entry name" value="FAD-BINDING DOMAIN-CONTAINING PROTEIN-RELATED"/>
    <property type="match status" value="1"/>
</dbReference>
<evidence type="ECO:0000313" key="7">
    <source>
        <dbReference type="EMBL" id="KAJ3577001.1"/>
    </source>
</evidence>